<gene>
    <name evidence="1" type="ORF">PGLA1383_LOCUS48560</name>
</gene>
<accession>A0A813H4Q4</accession>
<protein>
    <submittedName>
        <fullName evidence="1">Uncharacterized protein</fullName>
    </submittedName>
</protein>
<sequence>MSQNIRYHMCHVYDAERCCNTAEKSVVDQFCLLGSPSKAPTEYKHVLCITSGRLLAINRRSSSFITRQLQPSNLHVRATAQTAVPAVALWLQREPLAILSYASLCSPCKHRLPGQHSILKSARHLSILGQLAMETSPRIVRARGVCGP</sequence>
<name>A0A813H4Q4_POLGL</name>
<dbReference type="EMBL" id="CAJNNV010030475">
    <property type="protein sequence ID" value="CAE8632624.1"/>
    <property type="molecule type" value="Genomic_DNA"/>
</dbReference>
<reference evidence="1" key="1">
    <citation type="submission" date="2021-02" db="EMBL/GenBank/DDBJ databases">
        <authorList>
            <person name="Dougan E. K."/>
            <person name="Rhodes N."/>
            <person name="Thang M."/>
            <person name="Chan C."/>
        </authorList>
    </citation>
    <scope>NUCLEOTIDE SEQUENCE</scope>
</reference>
<proteinExistence type="predicted"/>
<dbReference type="Proteomes" id="UP000654075">
    <property type="component" value="Unassembled WGS sequence"/>
</dbReference>
<organism evidence="1 2">
    <name type="scientific">Polarella glacialis</name>
    <name type="common">Dinoflagellate</name>
    <dbReference type="NCBI Taxonomy" id="89957"/>
    <lineage>
        <taxon>Eukaryota</taxon>
        <taxon>Sar</taxon>
        <taxon>Alveolata</taxon>
        <taxon>Dinophyceae</taxon>
        <taxon>Suessiales</taxon>
        <taxon>Suessiaceae</taxon>
        <taxon>Polarella</taxon>
    </lineage>
</organism>
<dbReference type="AlphaFoldDB" id="A0A813H4Q4"/>
<evidence type="ECO:0000313" key="2">
    <source>
        <dbReference type="Proteomes" id="UP000654075"/>
    </source>
</evidence>
<evidence type="ECO:0000313" key="1">
    <source>
        <dbReference type="EMBL" id="CAE8632624.1"/>
    </source>
</evidence>
<keyword evidence="2" id="KW-1185">Reference proteome</keyword>
<comment type="caution">
    <text evidence="1">The sequence shown here is derived from an EMBL/GenBank/DDBJ whole genome shotgun (WGS) entry which is preliminary data.</text>
</comment>